<evidence type="ECO:0000259" key="3">
    <source>
        <dbReference type="Pfam" id="PF00483"/>
    </source>
</evidence>
<gene>
    <name evidence="4" type="ORF">IAA73_04210</name>
</gene>
<dbReference type="PANTHER" id="PTHR43584:SF8">
    <property type="entry name" value="N-ACETYLMURAMATE ALPHA-1-PHOSPHATE URIDYLYLTRANSFERASE"/>
    <property type="match status" value="1"/>
</dbReference>
<dbReference type="EMBL" id="JADIMG010000044">
    <property type="protein sequence ID" value="MBO8459521.1"/>
    <property type="molecule type" value="Genomic_DNA"/>
</dbReference>
<reference evidence="4" key="1">
    <citation type="submission" date="2020-10" db="EMBL/GenBank/DDBJ databases">
        <authorList>
            <person name="Gilroy R."/>
        </authorList>
    </citation>
    <scope>NUCLEOTIDE SEQUENCE</scope>
    <source>
        <strain evidence="4">G3-3990</strain>
    </source>
</reference>
<accession>A0A9D9HTD7</accession>
<dbReference type="InterPro" id="IPR005835">
    <property type="entry name" value="NTP_transferase_dom"/>
</dbReference>
<reference evidence="4" key="2">
    <citation type="journal article" date="2021" name="PeerJ">
        <title>Extensive microbial diversity within the chicken gut microbiome revealed by metagenomics and culture.</title>
        <authorList>
            <person name="Gilroy R."/>
            <person name="Ravi A."/>
            <person name="Getino M."/>
            <person name="Pursley I."/>
            <person name="Horton D.L."/>
            <person name="Alikhan N.F."/>
            <person name="Baker D."/>
            <person name="Gharbi K."/>
            <person name="Hall N."/>
            <person name="Watson M."/>
            <person name="Adriaenssens E.M."/>
            <person name="Foster-Nyarko E."/>
            <person name="Jarju S."/>
            <person name="Secka A."/>
            <person name="Antonio M."/>
            <person name="Oren A."/>
            <person name="Chaudhuri R.R."/>
            <person name="La Ragione R."/>
            <person name="Hildebrand F."/>
            <person name="Pallen M.J."/>
        </authorList>
    </citation>
    <scope>NUCLEOTIDE SEQUENCE</scope>
    <source>
        <strain evidence="4">G3-3990</strain>
    </source>
</reference>
<dbReference type="Gene3D" id="3.90.550.10">
    <property type="entry name" value="Spore Coat Polysaccharide Biosynthesis Protein SpsA, Chain A"/>
    <property type="match status" value="1"/>
</dbReference>
<evidence type="ECO:0000313" key="5">
    <source>
        <dbReference type="Proteomes" id="UP000823641"/>
    </source>
</evidence>
<dbReference type="InterPro" id="IPR029044">
    <property type="entry name" value="Nucleotide-diphossugar_trans"/>
</dbReference>
<name>A0A9D9HTD7_9BACT</name>
<dbReference type="InterPro" id="IPR050065">
    <property type="entry name" value="GlmU-like"/>
</dbReference>
<feature type="domain" description="Nucleotidyl transferase" evidence="3">
    <location>
        <begin position="2"/>
        <end position="239"/>
    </location>
</feature>
<evidence type="ECO:0000256" key="1">
    <source>
        <dbReference type="ARBA" id="ARBA00022679"/>
    </source>
</evidence>
<dbReference type="Proteomes" id="UP000823641">
    <property type="component" value="Unassembled WGS sequence"/>
</dbReference>
<proteinExistence type="predicted"/>
<evidence type="ECO:0000313" key="4">
    <source>
        <dbReference type="EMBL" id="MBO8459521.1"/>
    </source>
</evidence>
<dbReference type="SUPFAM" id="SSF53448">
    <property type="entry name" value="Nucleotide-diphospho-sugar transferases"/>
    <property type="match status" value="1"/>
</dbReference>
<dbReference type="GO" id="GO:0016779">
    <property type="term" value="F:nucleotidyltransferase activity"/>
    <property type="evidence" value="ECO:0007669"/>
    <property type="project" value="UniProtKB-KW"/>
</dbReference>
<keyword evidence="2" id="KW-0548">Nucleotidyltransferase</keyword>
<comment type="caution">
    <text evidence="4">The sequence shown here is derived from an EMBL/GenBank/DDBJ whole genome shotgun (WGS) entry which is preliminary data.</text>
</comment>
<protein>
    <submittedName>
        <fullName evidence="4">Nucleotidyltransferase family protein</fullName>
    </submittedName>
</protein>
<sequence>MKAMIFAAGLGTRLKPLTDSMPKALVPVGGQPLLQHLLLKMKAAGIQDITINVHHFAQQIIDFIDANSNFGLDIHISDETDELLETGGGFRKALPLIGEHEPVLVHNVDILSNLDFKHLMAAHNPNDAATLVVSERTTSRYLLFDENRHLCGWTNVTTRQVKPEGIDAENYMPLAFSGIQIISPLLFQYMQEMPKRFSLIDLYLHTLDKEKLTAYIPQHFQMMDVGKIDTLADADQFAEQLKNNRYGLE</sequence>
<keyword evidence="1" id="KW-0808">Transferase</keyword>
<dbReference type="PANTHER" id="PTHR43584">
    <property type="entry name" value="NUCLEOTIDYL TRANSFERASE"/>
    <property type="match status" value="1"/>
</dbReference>
<dbReference type="CDD" id="cd06422">
    <property type="entry name" value="NTP_transferase_like_1"/>
    <property type="match status" value="1"/>
</dbReference>
<dbReference type="Pfam" id="PF00483">
    <property type="entry name" value="NTP_transferase"/>
    <property type="match status" value="1"/>
</dbReference>
<evidence type="ECO:0000256" key="2">
    <source>
        <dbReference type="ARBA" id="ARBA00022695"/>
    </source>
</evidence>
<dbReference type="AlphaFoldDB" id="A0A9D9HTD7"/>
<organism evidence="4 5">
    <name type="scientific">Candidatus Gallipaludibacter merdavium</name>
    <dbReference type="NCBI Taxonomy" id="2840839"/>
    <lineage>
        <taxon>Bacteria</taxon>
        <taxon>Pseudomonadati</taxon>
        <taxon>Bacteroidota</taxon>
        <taxon>Bacteroidia</taxon>
        <taxon>Bacteroidales</taxon>
        <taxon>Candidatus Gallipaludibacter</taxon>
    </lineage>
</organism>